<dbReference type="Proteomes" id="UP000467214">
    <property type="component" value="Unassembled WGS sequence"/>
</dbReference>
<gene>
    <name evidence="3" type="ORF">GQF02_04375</name>
</gene>
<proteinExistence type="predicted"/>
<dbReference type="Pfam" id="PF01593">
    <property type="entry name" value="Amino_oxidase"/>
    <property type="match status" value="1"/>
</dbReference>
<feature type="domain" description="Amine oxidase" evidence="2">
    <location>
        <begin position="15"/>
        <end position="418"/>
    </location>
</feature>
<dbReference type="GO" id="GO:0016491">
    <property type="term" value="F:oxidoreductase activity"/>
    <property type="evidence" value="ECO:0007669"/>
    <property type="project" value="InterPro"/>
</dbReference>
<dbReference type="InterPro" id="IPR002937">
    <property type="entry name" value="Amino_oxidase"/>
</dbReference>
<evidence type="ECO:0000313" key="4">
    <source>
        <dbReference type="Proteomes" id="UP000467214"/>
    </source>
</evidence>
<dbReference type="InterPro" id="IPR036188">
    <property type="entry name" value="FAD/NAD-bd_sf"/>
</dbReference>
<reference evidence="3 4" key="1">
    <citation type="submission" date="2019-12" db="EMBL/GenBank/DDBJ databases">
        <title>Neisseriaceae gen. nov. sp. Genome sequencing and assembly.</title>
        <authorList>
            <person name="Liu Z."/>
            <person name="Li A."/>
        </authorList>
    </citation>
    <scope>NUCLEOTIDE SEQUENCE [LARGE SCALE GENOMIC DNA]</scope>
    <source>
        <strain evidence="3 4">B2N2-7</strain>
    </source>
</reference>
<dbReference type="InterPro" id="IPR050464">
    <property type="entry name" value="Zeta_carotene_desat/Oxidored"/>
</dbReference>
<dbReference type="NCBIfam" id="TIGR03467">
    <property type="entry name" value="HpnE"/>
    <property type="match status" value="1"/>
</dbReference>
<feature type="chain" id="PRO_5032774875" evidence="1">
    <location>
        <begin position="25"/>
        <end position="422"/>
    </location>
</feature>
<organism evidence="3 4">
    <name type="scientific">Craterilacuibacter sinensis</name>
    <dbReference type="NCBI Taxonomy" id="2686017"/>
    <lineage>
        <taxon>Bacteria</taxon>
        <taxon>Pseudomonadati</taxon>
        <taxon>Pseudomonadota</taxon>
        <taxon>Betaproteobacteria</taxon>
        <taxon>Neisseriales</taxon>
        <taxon>Neisseriaceae</taxon>
        <taxon>Craterilacuibacter</taxon>
    </lineage>
</organism>
<dbReference type="Gene3D" id="3.50.50.60">
    <property type="entry name" value="FAD/NAD(P)-binding domain"/>
    <property type="match status" value="1"/>
</dbReference>
<sequence length="422" mass="45247">MKRKPRVAVIGAGWAGLSAAVALADQADLTLIEAGRVPGGRARRLQRPASTLDNGQHILIGAYRDTFALMRRVGLDPEALLLRQPLTWSMADGLSFACPRLFAPLHLLAGLLGAQGLRWQEKLSLLRALSGLRLRNWRVAHDGSVSDWLAAQRQSAALVQGFWRPMVLSALNTPLELASMQTLARVLGDSVGGARTDSDLMLPRVDLSQLLPEPAWCWLQAQGADCRAGQRVRSLAFDGDGVDVDGERFDRVIVALPPWQAAHLLSSEMAGVALQAFQARPITTVYLGFASLPALPRCMTGLAHARVHWFFDREQLCGEKGQIAAVISCDDGAGSEDALIAEVLADLAGICGAVAAPLSVQVVREKRATFASSVALARPGPRMQVNYGYLAGDWVNQDYPATLEGAVRSGAAAASAVMHDWN</sequence>
<dbReference type="PANTHER" id="PTHR42923:SF47">
    <property type="entry name" value="BLR3003 PROTEIN"/>
    <property type="match status" value="1"/>
</dbReference>
<name>A0A845BJ43_9NEIS</name>
<protein>
    <submittedName>
        <fullName evidence="3">FAD-dependent oxidoreductase</fullName>
    </submittedName>
</protein>
<dbReference type="AlphaFoldDB" id="A0A845BJ43"/>
<dbReference type="SUPFAM" id="SSF51905">
    <property type="entry name" value="FAD/NAD(P)-binding domain"/>
    <property type="match status" value="1"/>
</dbReference>
<comment type="caution">
    <text evidence="3">The sequence shown here is derived from an EMBL/GenBank/DDBJ whole genome shotgun (WGS) entry which is preliminary data.</text>
</comment>
<dbReference type="EMBL" id="WSSB01000003">
    <property type="protein sequence ID" value="MXR36209.1"/>
    <property type="molecule type" value="Genomic_DNA"/>
</dbReference>
<evidence type="ECO:0000313" key="3">
    <source>
        <dbReference type="EMBL" id="MXR36209.1"/>
    </source>
</evidence>
<feature type="signal peptide" evidence="1">
    <location>
        <begin position="1"/>
        <end position="24"/>
    </location>
</feature>
<dbReference type="InterPro" id="IPR017830">
    <property type="entry name" value="SQase_HpnE"/>
</dbReference>
<accession>A0A845BJ43</accession>
<evidence type="ECO:0000259" key="2">
    <source>
        <dbReference type="Pfam" id="PF01593"/>
    </source>
</evidence>
<keyword evidence="4" id="KW-1185">Reference proteome</keyword>
<keyword evidence="1" id="KW-0732">Signal</keyword>
<dbReference type="PANTHER" id="PTHR42923">
    <property type="entry name" value="PROTOPORPHYRINOGEN OXIDASE"/>
    <property type="match status" value="1"/>
</dbReference>
<dbReference type="RefSeq" id="WP_160795120.1">
    <property type="nucleotide sequence ID" value="NZ_WSSB01000003.1"/>
</dbReference>
<evidence type="ECO:0000256" key="1">
    <source>
        <dbReference type="SAM" id="SignalP"/>
    </source>
</evidence>